<protein>
    <submittedName>
        <fullName evidence="2">Uncharacterized protein</fullName>
    </submittedName>
</protein>
<dbReference type="AlphaFoldDB" id="A0A8S1M3P0"/>
<proteinExistence type="predicted"/>
<dbReference type="Proteomes" id="UP000692954">
    <property type="component" value="Unassembled WGS sequence"/>
</dbReference>
<dbReference type="EMBL" id="CAJJDN010000027">
    <property type="protein sequence ID" value="CAD8071086.1"/>
    <property type="molecule type" value="Genomic_DNA"/>
</dbReference>
<evidence type="ECO:0000313" key="2">
    <source>
        <dbReference type="EMBL" id="CAD8071086.1"/>
    </source>
</evidence>
<feature type="compositionally biased region" description="Polar residues" evidence="1">
    <location>
        <begin position="91"/>
        <end position="106"/>
    </location>
</feature>
<accession>A0A8S1M3P0</accession>
<name>A0A8S1M3P0_9CILI</name>
<sequence>MTDQPYLSLSKVQSSQSHHGYHKKLILQLDEDQQQHLPMFRQNTSKSRHLDKGTLSRSKIQNLSQLQEMFKQFKNFKCSIQQQSPVIQTMKSSQITKKPQSQSKSTIDAKEVSFEDKQKVMNQARKTMFRIVMDNKLRSQSIKDYGFNLRPLFNQVIEKNDSVLEQKIQEHRQEKRKSDLFSRSPFSNAYYATKALSKRSRMNVYERLAQNLPADSRFHYE</sequence>
<feature type="region of interest" description="Disordered" evidence="1">
    <location>
        <begin position="91"/>
        <end position="110"/>
    </location>
</feature>
<gene>
    <name evidence="2" type="ORF">PSON_ATCC_30995.1.T0270321</name>
</gene>
<evidence type="ECO:0000256" key="1">
    <source>
        <dbReference type="SAM" id="MobiDB-lite"/>
    </source>
</evidence>
<keyword evidence="3" id="KW-1185">Reference proteome</keyword>
<dbReference type="OrthoDB" id="304729at2759"/>
<evidence type="ECO:0000313" key="3">
    <source>
        <dbReference type="Proteomes" id="UP000692954"/>
    </source>
</evidence>
<reference evidence="2" key="1">
    <citation type="submission" date="2021-01" db="EMBL/GenBank/DDBJ databases">
        <authorList>
            <consortium name="Genoscope - CEA"/>
            <person name="William W."/>
        </authorList>
    </citation>
    <scope>NUCLEOTIDE SEQUENCE</scope>
</reference>
<comment type="caution">
    <text evidence="2">The sequence shown here is derived from an EMBL/GenBank/DDBJ whole genome shotgun (WGS) entry which is preliminary data.</text>
</comment>
<organism evidence="2 3">
    <name type="scientific">Paramecium sonneborni</name>
    <dbReference type="NCBI Taxonomy" id="65129"/>
    <lineage>
        <taxon>Eukaryota</taxon>
        <taxon>Sar</taxon>
        <taxon>Alveolata</taxon>
        <taxon>Ciliophora</taxon>
        <taxon>Intramacronucleata</taxon>
        <taxon>Oligohymenophorea</taxon>
        <taxon>Peniculida</taxon>
        <taxon>Parameciidae</taxon>
        <taxon>Paramecium</taxon>
    </lineage>
</organism>